<dbReference type="InterPro" id="IPR045093">
    <property type="entry name" value="Cullin"/>
</dbReference>
<dbReference type="Proteomes" id="UP000467841">
    <property type="component" value="Unassembled WGS sequence"/>
</dbReference>
<keyword evidence="2" id="KW-1185">Reference proteome</keyword>
<dbReference type="EMBL" id="CACVBM020001385">
    <property type="protein sequence ID" value="CAA7048118.1"/>
    <property type="molecule type" value="Genomic_DNA"/>
</dbReference>
<dbReference type="Gene3D" id="1.20.1310.10">
    <property type="entry name" value="Cullin Repeats"/>
    <property type="match status" value="1"/>
</dbReference>
<reference evidence="1" key="1">
    <citation type="submission" date="2020-01" db="EMBL/GenBank/DDBJ databases">
        <authorList>
            <person name="Mishra B."/>
        </authorList>
    </citation>
    <scope>NUCLEOTIDE SEQUENCE [LARGE SCALE GENOMIC DNA]</scope>
</reference>
<sequence>MARGLEHIANIFKKHVTDADGHEDTEKHVLIRKLVELHDKYMVSVTAYSQNRTLFYKTLKEEFESFCGQTSMEALQMLSYSQHSATESSSRNGEVRRS</sequence>
<organism evidence="1 2">
    <name type="scientific">Microthlaspi erraticum</name>
    <dbReference type="NCBI Taxonomy" id="1685480"/>
    <lineage>
        <taxon>Eukaryota</taxon>
        <taxon>Viridiplantae</taxon>
        <taxon>Streptophyta</taxon>
        <taxon>Embryophyta</taxon>
        <taxon>Tracheophyta</taxon>
        <taxon>Spermatophyta</taxon>
        <taxon>Magnoliopsida</taxon>
        <taxon>eudicotyledons</taxon>
        <taxon>Gunneridae</taxon>
        <taxon>Pentapetalae</taxon>
        <taxon>rosids</taxon>
        <taxon>malvids</taxon>
        <taxon>Brassicales</taxon>
        <taxon>Brassicaceae</taxon>
        <taxon>Coluteocarpeae</taxon>
        <taxon>Microthlaspi</taxon>
    </lineage>
</organism>
<dbReference type="OrthoDB" id="1921183at2759"/>
<evidence type="ECO:0008006" key="3">
    <source>
        <dbReference type="Google" id="ProtNLM"/>
    </source>
</evidence>
<accession>A0A6D2KKA1</accession>
<name>A0A6D2KKA1_9BRAS</name>
<protein>
    <recommendedName>
        <fullName evidence="3">Cullin N-terminal domain-containing protein</fullName>
    </recommendedName>
</protein>
<comment type="caution">
    <text evidence="1">The sequence shown here is derived from an EMBL/GenBank/DDBJ whole genome shotgun (WGS) entry which is preliminary data.</text>
</comment>
<dbReference type="SUPFAM" id="SSF74788">
    <property type="entry name" value="Cullin repeat-like"/>
    <property type="match status" value="1"/>
</dbReference>
<gene>
    <name evidence="1" type="ORF">MERR_LOCUS35353</name>
</gene>
<dbReference type="AlphaFoldDB" id="A0A6D2KKA1"/>
<dbReference type="PANTHER" id="PTHR11932">
    <property type="entry name" value="CULLIN"/>
    <property type="match status" value="1"/>
</dbReference>
<evidence type="ECO:0000313" key="2">
    <source>
        <dbReference type="Proteomes" id="UP000467841"/>
    </source>
</evidence>
<evidence type="ECO:0000313" key="1">
    <source>
        <dbReference type="EMBL" id="CAA7048118.1"/>
    </source>
</evidence>
<proteinExistence type="predicted"/>
<dbReference type="InterPro" id="IPR016159">
    <property type="entry name" value="Cullin_repeat-like_dom_sf"/>
</dbReference>